<feature type="transmembrane region" description="Helical" evidence="7">
    <location>
        <begin position="171"/>
        <end position="192"/>
    </location>
</feature>
<protein>
    <submittedName>
        <fullName evidence="9">Biopolymer transport protein</fullName>
    </submittedName>
</protein>
<evidence type="ECO:0000256" key="3">
    <source>
        <dbReference type="ARBA" id="ARBA00022692"/>
    </source>
</evidence>
<comment type="similarity">
    <text evidence="6">Belongs to the exbB/tolQ family.</text>
</comment>
<evidence type="ECO:0000256" key="1">
    <source>
        <dbReference type="ARBA" id="ARBA00004651"/>
    </source>
</evidence>
<dbReference type="InterPro" id="IPR002898">
    <property type="entry name" value="MotA_ExbB_proton_chnl"/>
</dbReference>
<evidence type="ECO:0000256" key="4">
    <source>
        <dbReference type="ARBA" id="ARBA00022989"/>
    </source>
</evidence>
<evidence type="ECO:0000256" key="6">
    <source>
        <dbReference type="RuleBase" id="RU004057"/>
    </source>
</evidence>
<feature type="transmembrane region" description="Helical" evidence="7">
    <location>
        <begin position="127"/>
        <end position="151"/>
    </location>
</feature>
<dbReference type="InterPro" id="IPR050790">
    <property type="entry name" value="ExbB/TolQ_transport"/>
</dbReference>
<dbReference type="Pfam" id="PF01618">
    <property type="entry name" value="MotA_ExbB"/>
    <property type="match status" value="1"/>
</dbReference>
<keyword evidence="6" id="KW-0813">Transport</keyword>
<gene>
    <name evidence="9" type="ORF">Thimo_3376</name>
</gene>
<dbReference type="KEGG" id="tmb:Thimo_3376"/>
<evidence type="ECO:0000259" key="8">
    <source>
        <dbReference type="Pfam" id="PF01618"/>
    </source>
</evidence>
<dbReference type="PANTHER" id="PTHR30625">
    <property type="entry name" value="PROTEIN TOLQ"/>
    <property type="match status" value="1"/>
</dbReference>
<dbReference type="PATRIC" id="fig|765912.4.peg.3309"/>
<dbReference type="GO" id="GO:0017038">
    <property type="term" value="P:protein import"/>
    <property type="evidence" value="ECO:0007669"/>
    <property type="project" value="TreeGrafter"/>
</dbReference>
<keyword evidence="6" id="KW-0653">Protein transport</keyword>
<dbReference type="HOGENOM" id="CLU_053325_4_5_6"/>
<keyword evidence="5 7" id="KW-0472">Membrane</keyword>
<organism evidence="9 10">
    <name type="scientific">Thioflavicoccus mobilis 8321</name>
    <dbReference type="NCBI Taxonomy" id="765912"/>
    <lineage>
        <taxon>Bacteria</taxon>
        <taxon>Pseudomonadati</taxon>
        <taxon>Pseudomonadota</taxon>
        <taxon>Gammaproteobacteria</taxon>
        <taxon>Chromatiales</taxon>
        <taxon>Chromatiaceae</taxon>
        <taxon>Thioflavicoccus</taxon>
    </lineage>
</organism>
<sequence>MPPKAAWPVAAPIFSIERNLPLLDLLQAGGWLMVPIIACSVIATAIVLERTWVLRRRRIMPAGLVTQIWQLHCRNQLSRERIEEIRAGSPLGRMLSAGLINRHHSHEVMKEAINDTGRQVVADLERYLDSLGTIAAVTPLLGLLGTVIGMIDVFGVIMDAGVGRPEVLAGGISKALITTAAGLSVAIPTLMFHRFFNNRVDGLAIAMEEQALRLVEVMKGEREQEADEVGR</sequence>
<reference evidence="9 10" key="1">
    <citation type="submission" date="2011-09" db="EMBL/GenBank/DDBJ databases">
        <title>Complete sequence of chromosome of Thioflavicoccus mobilis 8321.</title>
        <authorList>
            <consortium name="US DOE Joint Genome Institute"/>
            <person name="Lucas S."/>
            <person name="Han J."/>
            <person name="Lapidus A."/>
            <person name="Cheng J.-F."/>
            <person name="Goodwin L."/>
            <person name="Pitluck S."/>
            <person name="Peters L."/>
            <person name="Ovchinnikova G."/>
            <person name="Lu M."/>
            <person name="Detter J.C."/>
            <person name="Han C."/>
            <person name="Tapia R."/>
            <person name="Land M."/>
            <person name="Hauser L."/>
            <person name="Kyrpides N."/>
            <person name="Ivanova N."/>
            <person name="Pagani I."/>
            <person name="Vogl K."/>
            <person name="Liu Z."/>
            <person name="Imhoff J."/>
            <person name="Thiel V."/>
            <person name="Frigaard N.-U."/>
            <person name="Bryant D."/>
            <person name="Woyke T."/>
        </authorList>
    </citation>
    <scope>NUCLEOTIDE SEQUENCE [LARGE SCALE GENOMIC DNA]</scope>
    <source>
        <strain evidence="9 10">8321</strain>
    </source>
</reference>
<proteinExistence type="inferred from homology"/>
<keyword evidence="10" id="KW-1185">Reference proteome</keyword>
<keyword evidence="2" id="KW-1003">Cell membrane</keyword>
<name>L0H1F9_9GAMM</name>
<dbReference type="STRING" id="765912.Thimo_3376"/>
<dbReference type="GO" id="GO:0005886">
    <property type="term" value="C:plasma membrane"/>
    <property type="evidence" value="ECO:0007669"/>
    <property type="project" value="UniProtKB-SubCell"/>
</dbReference>
<dbReference type="AlphaFoldDB" id="L0H1F9"/>
<evidence type="ECO:0000313" key="9">
    <source>
        <dbReference type="EMBL" id="AGA92046.1"/>
    </source>
</evidence>
<dbReference type="PANTHER" id="PTHR30625:SF11">
    <property type="entry name" value="MOTA_TOLQ_EXBB PROTON CHANNEL DOMAIN-CONTAINING PROTEIN"/>
    <property type="match status" value="1"/>
</dbReference>
<accession>L0H1F9</accession>
<evidence type="ECO:0000256" key="5">
    <source>
        <dbReference type="ARBA" id="ARBA00023136"/>
    </source>
</evidence>
<evidence type="ECO:0000256" key="7">
    <source>
        <dbReference type="SAM" id="Phobius"/>
    </source>
</evidence>
<evidence type="ECO:0000313" key="10">
    <source>
        <dbReference type="Proteomes" id="UP000010816"/>
    </source>
</evidence>
<dbReference type="EMBL" id="CP003051">
    <property type="protein sequence ID" value="AGA92046.1"/>
    <property type="molecule type" value="Genomic_DNA"/>
</dbReference>
<feature type="transmembrane region" description="Helical" evidence="7">
    <location>
        <begin position="28"/>
        <end position="48"/>
    </location>
</feature>
<keyword evidence="3 7" id="KW-0812">Transmembrane</keyword>
<dbReference type="Proteomes" id="UP000010816">
    <property type="component" value="Chromosome"/>
</dbReference>
<comment type="subcellular location">
    <subcellularLocation>
        <location evidence="1">Cell membrane</location>
        <topology evidence="1">Multi-pass membrane protein</topology>
    </subcellularLocation>
    <subcellularLocation>
        <location evidence="6">Membrane</location>
        <topology evidence="6">Multi-pass membrane protein</topology>
    </subcellularLocation>
</comment>
<feature type="domain" description="MotA/TolQ/ExbB proton channel" evidence="8">
    <location>
        <begin position="89"/>
        <end position="208"/>
    </location>
</feature>
<dbReference type="eggNOG" id="COG0811">
    <property type="taxonomic scope" value="Bacteria"/>
</dbReference>
<keyword evidence="4 7" id="KW-1133">Transmembrane helix</keyword>
<evidence type="ECO:0000256" key="2">
    <source>
        <dbReference type="ARBA" id="ARBA00022475"/>
    </source>
</evidence>